<evidence type="ECO:0000259" key="2">
    <source>
        <dbReference type="Pfam" id="PF05699"/>
    </source>
</evidence>
<evidence type="ECO:0000313" key="3">
    <source>
        <dbReference type="EMBL" id="KAG8460632.1"/>
    </source>
</evidence>
<comment type="caution">
    <text evidence="3">The sequence shown here is derived from an EMBL/GenBank/DDBJ whole genome shotgun (WGS) entry which is preliminary data.</text>
</comment>
<dbReference type="EMBL" id="JAGTXO010000031">
    <property type="protein sequence ID" value="KAG8460632.1"/>
    <property type="molecule type" value="Genomic_DNA"/>
</dbReference>
<gene>
    <name evidence="3" type="ORF">KFE25_011407</name>
</gene>
<accession>A0A8J5XBS0</accession>
<evidence type="ECO:0000256" key="1">
    <source>
        <dbReference type="SAM" id="MobiDB-lite"/>
    </source>
</evidence>
<reference evidence="3" key="1">
    <citation type="submission" date="2021-05" db="EMBL/GenBank/DDBJ databases">
        <title>The genome of the haptophyte Pavlova lutheri (Diacronema luteri, Pavlovales) - a model for lipid biosynthesis in eukaryotic algae.</title>
        <authorList>
            <person name="Hulatt C.J."/>
            <person name="Posewitz M.C."/>
        </authorList>
    </citation>
    <scope>NUCLEOTIDE SEQUENCE</scope>
    <source>
        <strain evidence="3">NIVA-4/92</strain>
    </source>
</reference>
<dbReference type="GO" id="GO:0046983">
    <property type="term" value="F:protein dimerization activity"/>
    <property type="evidence" value="ECO:0007669"/>
    <property type="project" value="InterPro"/>
</dbReference>
<dbReference type="AlphaFoldDB" id="A0A8J5XBS0"/>
<dbReference type="OrthoDB" id="10652748at2759"/>
<dbReference type="InterPro" id="IPR008906">
    <property type="entry name" value="HATC_C_dom"/>
</dbReference>
<sequence>MNARTILVPSGADCERAANLDELIKFRAKPGNEKIKMIKLDGRYFEAVDKRRTLADDDDAHKDDSDLEVLSAPANMCAGLFAAEMKKRFFNDDLSKKKNLLNDLSVLKQFAVAPGGHKLLTTLFILVGKTSADAEAAMQKGCRAIKDLCRKLKGTIDPAAPTDPTDPLPPRPAAPLAPASDLDDIFGLSALDAPATPAPATPAAKTKSRVATEEFDKFLQAETNVAHTKDTLGYWTTDGKDKYPMLFIVVCSVFGAFGASSESERQFSTAGKDLVGNRSLLKPCIVRILSLIALNKQSLVQATATREACSKVPKLTQKERKKVLRAIEAVSEPKDEVTAEYCGSGDVEDDVEEDDIDMESEWSEVEEAESDAEDEDEDEA</sequence>
<protein>
    <recommendedName>
        <fullName evidence="2">HAT C-terminal dimerisation domain-containing protein</fullName>
    </recommendedName>
</protein>
<feature type="domain" description="HAT C-terminal dimerisation" evidence="2">
    <location>
        <begin position="215"/>
        <end position="286"/>
    </location>
</feature>
<feature type="compositionally biased region" description="Acidic residues" evidence="1">
    <location>
        <begin position="346"/>
        <end position="380"/>
    </location>
</feature>
<dbReference type="Pfam" id="PF05699">
    <property type="entry name" value="Dimer_Tnp_hAT"/>
    <property type="match status" value="1"/>
</dbReference>
<dbReference type="Proteomes" id="UP000751190">
    <property type="component" value="Unassembled WGS sequence"/>
</dbReference>
<organism evidence="3 4">
    <name type="scientific">Diacronema lutheri</name>
    <name type="common">Unicellular marine alga</name>
    <name type="synonym">Monochrysis lutheri</name>
    <dbReference type="NCBI Taxonomy" id="2081491"/>
    <lineage>
        <taxon>Eukaryota</taxon>
        <taxon>Haptista</taxon>
        <taxon>Haptophyta</taxon>
        <taxon>Pavlovophyceae</taxon>
        <taxon>Pavlovales</taxon>
        <taxon>Pavlovaceae</taxon>
        <taxon>Diacronema</taxon>
    </lineage>
</organism>
<name>A0A8J5XBS0_DIALT</name>
<keyword evidence="4" id="KW-1185">Reference proteome</keyword>
<feature type="region of interest" description="Disordered" evidence="1">
    <location>
        <begin position="333"/>
        <end position="380"/>
    </location>
</feature>
<proteinExistence type="predicted"/>
<evidence type="ECO:0000313" key="4">
    <source>
        <dbReference type="Proteomes" id="UP000751190"/>
    </source>
</evidence>